<feature type="transmembrane region" description="Helical" evidence="1">
    <location>
        <begin position="434"/>
        <end position="452"/>
    </location>
</feature>
<comment type="caution">
    <text evidence="2">The sequence shown here is derived from an EMBL/GenBank/DDBJ whole genome shotgun (WGS) entry which is preliminary data.</text>
</comment>
<protein>
    <submittedName>
        <fullName evidence="2">Uncharacterized protein</fullName>
    </submittedName>
</protein>
<reference evidence="2" key="1">
    <citation type="submission" date="2021-02" db="EMBL/GenBank/DDBJ databases">
        <authorList>
            <person name="Nowell W R."/>
        </authorList>
    </citation>
    <scope>NUCLEOTIDE SEQUENCE</scope>
</reference>
<gene>
    <name evidence="2" type="ORF">XAT740_LOCUS7576</name>
</gene>
<evidence type="ECO:0000313" key="3">
    <source>
        <dbReference type="Proteomes" id="UP000663828"/>
    </source>
</evidence>
<dbReference type="Proteomes" id="UP000663828">
    <property type="component" value="Unassembled WGS sequence"/>
</dbReference>
<feature type="transmembrane region" description="Helical" evidence="1">
    <location>
        <begin position="34"/>
        <end position="54"/>
    </location>
</feature>
<dbReference type="EMBL" id="CAJNOR010000365">
    <property type="protein sequence ID" value="CAF0892289.1"/>
    <property type="molecule type" value="Genomic_DNA"/>
</dbReference>
<dbReference type="AlphaFoldDB" id="A0A813Z329"/>
<keyword evidence="1" id="KW-0472">Membrane</keyword>
<keyword evidence="3" id="KW-1185">Reference proteome</keyword>
<accession>A0A813Z329</accession>
<proteinExistence type="predicted"/>
<evidence type="ECO:0000256" key="1">
    <source>
        <dbReference type="SAM" id="Phobius"/>
    </source>
</evidence>
<keyword evidence="1" id="KW-1133">Transmembrane helix</keyword>
<evidence type="ECO:0000313" key="2">
    <source>
        <dbReference type="EMBL" id="CAF0892289.1"/>
    </source>
</evidence>
<sequence length="683" mass="77903">MSSLKAYFQNLNIFDIVDGDNVEENEKQFRFDILITRVYLLILICLLIAVVIVLCVTPDTTVLTINQLTIDQIGTLPYDAQCPCSQISILYSDFTVLQAKFHEVCSSDFISDRWIQTINVGTNVSYYQPTDFRVFGSAQFMALSAFCRLSQMNVLGNLASFDMSTLITFLDQFLLTAMDAFRALIYSIRRMTTLFISGLQTNFYATYTTGSSLAISANQYQDQQGNVCSCFGALDCISPATIFDTTNEIVVMTISGLFAGCLPVNSILLSTIECFYNQTCIDNLLSYFSTNEIFTAMKINDQSHFPPNSSIGSIVNRLMIEDLTINISCEKYFNQCSPHMCTYSNTRRHGIVFITERIIGLLGGLTLVLRLTVPTIARLIRRIINYKSSGGVSLCMRLRTVARIIHRLVKELNLFKQQGSNDHQIRHQRIVSRLFILLFVGISAVLALYIYLSTDAYYEIVHNPDENQFDRLQKNYSTSLSCPCSTTSLQYSTFLSIEPRYHQLCSSDFVSLDWITYVSLVYHINEYYRLDYRLSGAGFFYLVSLFCTETKETVDRALSVFLQTQLVNSQVLSREFFESQSNSLIQNWQSTTVHQFIRTIQLMDALVQGNRLNSGQLNVQFTLNRATREARMIPQKYDLCTCGLSPCLKILSIYNYSLTKNDYTQIFQVPHFYTGCYSFNFTF</sequence>
<organism evidence="2 3">
    <name type="scientific">Adineta ricciae</name>
    <name type="common">Rotifer</name>
    <dbReference type="NCBI Taxonomy" id="249248"/>
    <lineage>
        <taxon>Eukaryota</taxon>
        <taxon>Metazoa</taxon>
        <taxon>Spiralia</taxon>
        <taxon>Gnathifera</taxon>
        <taxon>Rotifera</taxon>
        <taxon>Eurotatoria</taxon>
        <taxon>Bdelloidea</taxon>
        <taxon>Adinetida</taxon>
        <taxon>Adinetidae</taxon>
        <taxon>Adineta</taxon>
    </lineage>
</organism>
<keyword evidence="1" id="KW-0812">Transmembrane</keyword>
<name>A0A813Z329_ADIRI</name>
<feature type="transmembrane region" description="Helical" evidence="1">
    <location>
        <begin position="358"/>
        <end position="380"/>
    </location>
</feature>